<keyword evidence="5 7" id="KW-1133">Transmembrane helix</keyword>
<accession>A0A926EX47</accession>
<organism evidence="8 9">
    <name type="scientific">Wansuia hejianensis</name>
    <dbReference type="NCBI Taxonomy" id="2763667"/>
    <lineage>
        <taxon>Bacteria</taxon>
        <taxon>Bacillati</taxon>
        <taxon>Bacillota</taxon>
        <taxon>Clostridia</taxon>
        <taxon>Lachnospirales</taxon>
        <taxon>Lachnospiraceae</taxon>
        <taxon>Wansuia</taxon>
    </lineage>
</organism>
<protein>
    <submittedName>
        <fullName evidence="8">Chromate transporter</fullName>
    </submittedName>
</protein>
<keyword evidence="3" id="KW-1003">Cell membrane</keyword>
<dbReference type="GO" id="GO:0005886">
    <property type="term" value="C:plasma membrane"/>
    <property type="evidence" value="ECO:0007669"/>
    <property type="project" value="UniProtKB-SubCell"/>
</dbReference>
<keyword evidence="4 7" id="KW-0812">Transmembrane</keyword>
<evidence type="ECO:0000256" key="2">
    <source>
        <dbReference type="ARBA" id="ARBA00005262"/>
    </source>
</evidence>
<sequence>MLWKMFLTFFKIGAFTFGGGFAMIPIIQQEVVDKHNWIKDEEFMDTISIAQSSPGPIAVNSSIYVGYKIKGFIGALVCTLGTILPSFITILIIAIFFNQFKDNIIFEKVFMGIRPAVVALIFSAVYRLVYKSHLGYGTLSMALAIMLIIVFLKISPIYMVILGAGGSVIYHKLVKNNDNIEE</sequence>
<evidence type="ECO:0000256" key="7">
    <source>
        <dbReference type="SAM" id="Phobius"/>
    </source>
</evidence>
<evidence type="ECO:0000256" key="4">
    <source>
        <dbReference type="ARBA" id="ARBA00022692"/>
    </source>
</evidence>
<dbReference type="Pfam" id="PF02417">
    <property type="entry name" value="Chromate_transp"/>
    <property type="match status" value="1"/>
</dbReference>
<proteinExistence type="inferred from homology"/>
<evidence type="ECO:0000313" key="9">
    <source>
        <dbReference type="Proteomes" id="UP000601522"/>
    </source>
</evidence>
<evidence type="ECO:0000256" key="6">
    <source>
        <dbReference type="ARBA" id="ARBA00023136"/>
    </source>
</evidence>
<dbReference type="PANTHER" id="PTHR43663:SF2">
    <property type="entry name" value="CHROMATE TRANSPORT PROTEIN-RELATED"/>
    <property type="match status" value="1"/>
</dbReference>
<feature type="transmembrane region" description="Helical" evidence="7">
    <location>
        <begin position="109"/>
        <end position="128"/>
    </location>
</feature>
<name>A0A926EX47_9FIRM</name>
<dbReference type="RefSeq" id="WP_249322933.1">
    <property type="nucleotide sequence ID" value="NZ_JACRTK010000001.1"/>
</dbReference>
<dbReference type="InterPro" id="IPR003370">
    <property type="entry name" value="Chromate_transpt"/>
</dbReference>
<dbReference type="GO" id="GO:0015109">
    <property type="term" value="F:chromate transmembrane transporter activity"/>
    <property type="evidence" value="ECO:0007669"/>
    <property type="project" value="InterPro"/>
</dbReference>
<evidence type="ECO:0000256" key="1">
    <source>
        <dbReference type="ARBA" id="ARBA00004651"/>
    </source>
</evidence>
<comment type="caution">
    <text evidence="8">The sequence shown here is derived from an EMBL/GenBank/DDBJ whole genome shotgun (WGS) entry which is preliminary data.</text>
</comment>
<evidence type="ECO:0000313" key="8">
    <source>
        <dbReference type="EMBL" id="MBC8590105.1"/>
    </source>
</evidence>
<dbReference type="EMBL" id="JACRTK010000001">
    <property type="protein sequence ID" value="MBC8590105.1"/>
    <property type="molecule type" value="Genomic_DNA"/>
</dbReference>
<keyword evidence="6 7" id="KW-0472">Membrane</keyword>
<feature type="transmembrane region" description="Helical" evidence="7">
    <location>
        <begin position="72"/>
        <end position="97"/>
    </location>
</feature>
<comment type="similarity">
    <text evidence="2">Belongs to the chromate ion transporter (CHR) (TC 2.A.51) family.</text>
</comment>
<keyword evidence="9" id="KW-1185">Reference proteome</keyword>
<dbReference type="Proteomes" id="UP000601522">
    <property type="component" value="Unassembled WGS sequence"/>
</dbReference>
<dbReference type="PANTHER" id="PTHR43663">
    <property type="entry name" value="CHROMATE TRANSPORT PROTEIN-RELATED"/>
    <property type="match status" value="1"/>
</dbReference>
<reference evidence="8 9" key="1">
    <citation type="submission" date="2020-08" db="EMBL/GenBank/DDBJ databases">
        <title>Genome public.</title>
        <authorList>
            <person name="Liu C."/>
            <person name="Sun Q."/>
        </authorList>
    </citation>
    <scope>NUCLEOTIDE SEQUENCE [LARGE SCALE GENOMIC DNA]</scope>
    <source>
        <strain evidence="8 9">NSJ-26</strain>
    </source>
</reference>
<dbReference type="InterPro" id="IPR052518">
    <property type="entry name" value="CHR_Transporter"/>
</dbReference>
<comment type="subcellular location">
    <subcellularLocation>
        <location evidence="1">Cell membrane</location>
        <topology evidence="1">Multi-pass membrane protein</topology>
    </subcellularLocation>
</comment>
<dbReference type="AlphaFoldDB" id="A0A926EX47"/>
<evidence type="ECO:0000256" key="3">
    <source>
        <dbReference type="ARBA" id="ARBA00022475"/>
    </source>
</evidence>
<gene>
    <name evidence="8" type="ORF">H8689_02995</name>
</gene>
<evidence type="ECO:0000256" key="5">
    <source>
        <dbReference type="ARBA" id="ARBA00022989"/>
    </source>
</evidence>